<proteinExistence type="predicted"/>
<dbReference type="eggNOG" id="ENOG5030D2Z">
    <property type="taxonomic scope" value="Bacteria"/>
</dbReference>
<dbReference type="EMBL" id="JOTP01000032">
    <property type="protein sequence ID" value="KEP25090.1"/>
    <property type="molecule type" value="Genomic_DNA"/>
</dbReference>
<dbReference type="InterPro" id="IPR020258">
    <property type="entry name" value="Uncharacterised_YbeF"/>
</dbReference>
<feature type="transmembrane region" description="Helical" evidence="1">
    <location>
        <begin position="55"/>
        <end position="73"/>
    </location>
</feature>
<accession>A0A081L764</accession>
<evidence type="ECO:0000313" key="2">
    <source>
        <dbReference type="EMBL" id="KEP25090.1"/>
    </source>
</evidence>
<keyword evidence="3" id="KW-1185">Reference proteome</keyword>
<keyword evidence="1" id="KW-0472">Membrane</keyword>
<dbReference type="AlphaFoldDB" id="A0A081L764"/>
<evidence type="ECO:0000256" key="1">
    <source>
        <dbReference type="SAM" id="Phobius"/>
    </source>
</evidence>
<name>A0A081L764_9BACI</name>
<evidence type="ECO:0000313" key="3">
    <source>
        <dbReference type="Proteomes" id="UP000028091"/>
    </source>
</evidence>
<evidence type="ECO:0008006" key="4">
    <source>
        <dbReference type="Google" id="ProtNLM"/>
    </source>
</evidence>
<comment type="caution">
    <text evidence="2">The sequence shown here is derived from an EMBL/GenBank/DDBJ whole genome shotgun (WGS) entry which is preliminary data.</text>
</comment>
<dbReference type="Pfam" id="PF10852">
    <property type="entry name" value="DUF2651"/>
    <property type="match status" value="1"/>
</dbReference>
<dbReference type="Proteomes" id="UP000028091">
    <property type="component" value="Unassembled WGS sequence"/>
</dbReference>
<sequence>MAVFVILIVFGFPIISVLIGILGTLLLKNVWMPTLIVLLASVILMFTYIGGNKSFIIWVIIYTAFTFLAGLITKRLKAVS</sequence>
<reference evidence="2 3" key="1">
    <citation type="submission" date="2012-09" db="EMBL/GenBank/DDBJ databases">
        <title>Genome Sequence of Bacillus sp. DW5-4.</title>
        <authorList>
            <person name="Lai Q."/>
            <person name="Liu Y."/>
            <person name="Shao Z."/>
        </authorList>
    </citation>
    <scope>NUCLEOTIDE SEQUENCE [LARGE SCALE GENOMIC DNA]</scope>
    <source>
        <strain evidence="2 3">DW5-4</strain>
    </source>
</reference>
<feature type="transmembrane region" description="Helical" evidence="1">
    <location>
        <begin position="30"/>
        <end position="49"/>
    </location>
</feature>
<protein>
    <recommendedName>
        <fullName evidence="4">DUF2651 domain-containing protein</fullName>
    </recommendedName>
</protein>
<dbReference type="OrthoDB" id="2970135at2"/>
<gene>
    <name evidence="2" type="ORF">BA70_11955</name>
</gene>
<organism evidence="2 3">
    <name type="scientific">Bacillus zhangzhouensis</name>
    <dbReference type="NCBI Taxonomy" id="1178540"/>
    <lineage>
        <taxon>Bacteria</taxon>
        <taxon>Bacillati</taxon>
        <taxon>Bacillota</taxon>
        <taxon>Bacilli</taxon>
        <taxon>Bacillales</taxon>
        <taxon>Bacillaceae</taxon>
        <taxon>Bacillus</taxon>
    </lineage>
</organism>
<keyword evidence="1" id="KW-1133">Transmembrane helix</keyword>
<keyword evidence="1" id="KW-0812">Transmembrane</keyword>
<dbReference type="RefSeq" id="WP_034324698.1">
    <property type="nucleotide sequence ID" value="NZ_JBCMYH010000016.1"/>
</dbReference>
<feature type="transmembrane region" description="Helical" evidence="1">
    <location>
        <begin position="6"/>
        <end position="23"/>
    </location>
</feature>